<dbReference type="SUPFAM" id="SSF51556">
    <property type="entry name" value="Metallo-dependent hydrolases"/>
    <property type="match status" value="1"/>
</dbReference>
<proteinExistence type="predicted"/>
<evidence type="ECO:0000256" key="1">
    <source>
        <dbReference type="ARBA" id="ARBA00022801"/>
    </source>
</evidence>
<protein>
    <submittedName>
        <fullName evidence="3">S-adenosylhomocysteine deaminase</fullName>
    </submittedName>
</protein>
<organism evidence="3 4">
    <name type="scientific">Paenibacillus stellifer</name>
    <dbReference type="NCBI Taxonomy" id="169760"/>
    <lineage>
        <taxon>Bacteria</taxon>
        <taxon>Bacillati</taxon>
        <taxon>Bacillota</taxon>
        <taxon>Bacilli</taxon>
        <taxon>Bacillales</taxon>
        <taxon>Paenibacillaceae</taxon>
        <taxon>Paenibacillus</taxon>
    </lineage>
</organism>
<name>A0A089LR37_9BACL</name>
<dbReference type="InterPro" id="IPR050287">
    <property type="entry name" value="MTA/SAH_deaminase"/>
</dbReference>
<dbReference type="Pfam" id="PF01979">
    <property type="entry name" value="Amidohydro_1"/>
    <property type="match status" value="1"/>
</dbReference>
<evidence type="ECO:0000313" key="4">
    <source>
        <dbReference type="Proteomes" id="UP000029507"/>
    </source>
</evidence>
<dbReference type="OrthoDB" id="9807210at2"/>
<dbReference type="GO" id="GO:0016810">
    <property type="term" value="F:hydrolase activity, acting on carbon-nitrogen (but not peptide) bonds"/>
    <property type="evidence" value="ECO:0007669"/>
    <property type="project" value="InterPro"/>
</dbReference>
<dbReference type="PANTHER" id="PTHR43794:SF11">
    <property type="entry name" value="AMIDOHYDROLASE-RELATED DOMAIN-CONTAINING PROTEIN"/>
    <property type="match status" value="1"/>
</dbReference>
<gene>
    <name evidence="3" type="ORF">PSTEL_13770</name>
</gene>
<keyword evidence="4" id="KW-1185">Reference proteome</keyword>
<dbReference type="EMBL" id="CP009286">
    <property type="protein sequence ID" value="AIQ63996.1"/>
    <property type="molecule type" value="Genomic_DNA"/>
</dbReference>
<dbReference type="RefSeq" id="WP_038695930.1">
    <property type="nucleotide sequence ID" value="NZ_CP009286.1"/>
</dbReference>
<dbReference type="KEGG" id="pste:PSTEL_13770"/>
<accession>A0A089LR37</accession>
<feature type="domain" description="Amidohydrolase-related" evidence="2">
    <location>
        <begin position="55"/>
        <end position="410"/>
    </location>
</feature>
<dbReference type="Gene3D" id="3.20.20.140">
    <property type="entry name" value="Metal-dependent hydrolases"/>
    <property type="match status" value="1"/>
</dbReference>
<dbReference type="InterPro" id="IPR032466">
    <property type="entry name" value="Metal_Hydrolase"/>
</dbReference>
<dbReference type="InterPro" id="IPR006680">
    <property type="entry name" value="Amidohydro-rel"/>
</dbReference>
<keyword evidence="1" id="KW-0378">Hydrolase</keyword>
<dbReference type="HOGENOM" id="CLU_012358_2_1_9"/>
<dbReference type="Gene3D" id="2.30.40.10">
    <property type="entry name" value="Urease, subunit C, domain 1"/>
    <property type="match status" value="1"/>
</dbReference>
<dbReference type="CDD" id="cd01298">
    <property type="entry name" value="ATZ_TRZ_like"/>
    <property type="match status" value="1"/>
</dbReference>
<dbReference type="InterPro" id="IPR011059">
    <property type="entry name" value="Metal-dep_hydrolase_composite"/>
</dbReference>
<dbReference type="AlphaFoldDB" id="A0A089LR37"/>
<dbReference type="STRING" id="169760.PSTEL_13770"/>
<dbReference type="SUPFAM" id="SSF51338">
    <property type="entry name" value="Composite domain of metallo-dependent hydrolases"/>
    <property type="match status" value="2"/>
</dbReference>
<reference evidence="3 4" key="1">
    <citation type="submission" date="2014-08" db="EMBL/GenBank/DDBJ databases">
        <title>Comparative genomics of the Paenibacillus odorifer group.</title>
        <authorList>
            <person name="den Bakker H.C."/>
            <person name="Tsai Y.-C."/>
            <person name="Martin N."/>
            <person name="Korlach J."/>
            <person name="Wiedmann M."/>
        </authorList>
    </citation>
    <scope>NUCLEOTIDE SEQUENCE [LARGE SCALE GENOMIC DNA]</scope>
    <source>
        <strain evidence="3 4">DSM 14472</strain>
    </source>
</reference>
<evidence type="ECO:0000313" key="3">
    <source>
        <dbReference type="EMBL" id="AIQ63996.1"/>
    </source>
</evidence>
<evidence type="ECO:0000259" key="2">
    <source>
        <dbReference type="Pfam" id="PF01979"/>
    </source>
</evidence>
<dbReference type="Proteomes" id="UP000029507">
    <property type="component" value="Chromosome"/>
</dbReference>
<dbReference type="PANTHER" id="PTHR43794">
    <property type="entry name" value="AMINOHYDROLASE SSNA-RELATED"/>
    <property type="match status" value="1"/>
</dbReference>
<sequence length="443" mass="48257">MKALYKADLVYSGGKFQPDFAVCTEEGLIIEAGARLALEAKYPNATVYNWNGKALLPGTVNAHNHSFQSLLRGIAVDQPFLEWRDRALYRYTPFLDEEAIYTGALFAFAEMLKYGVTTVCDFFYVHNGGTACDEAVIRAAEDLGIRLVLARTLYDWSGAPAAYRETVEEAVSRTRLLAAKYQGNQMVSIHPAPHSPHAASPEMIKAGSRLAEELDTPFHIHVAEERFEVEETLAKYGLRTVPYLNRLGVAFGRMIAVHLVWLEPDEIALLGAKGAGLAYCPSSNMFLADGVTDIPGLLKAGVRVSLGTDGACSNNRISVFEEMRMCSLLQKVNRLDGTCIRAEQVFHMGTRAGGELLRLPVGEIAAGMAADFLSVDLGDLSLLPGGAVLPQVVYSMQPTAIRDVVVGGRTIVQDGRLQTVRESEIARRVNELCGDLSRRASSG</sequence>